<dbReference type="Gene3D" id="1.20.1250.20">
    <property type="entry name" value="MFS general substrate transporter like domains"/>
    <property type="match status" value="1"/>
</dbReference>
<dbReference type="VEuPathDB" id="FungiDB:Z518_03464"/>
<dbReference type="Proteomes" id="UP000053617">
    <property type="component" value="Unassembled WGS sequence"/>
</dbReference>
<keyword evidence="8" id="KW-1185">Reference proteome</keyword>
<dbReference type="PROSITE" id="PS50850">
    <property type="entry name" value="MFS"/>
    <property type="match status" value="1"/>
</dbReference>
<dbReference type="SUPFAM" id="SSF103473">
    <property type="entry name" value="MFS general substrate transporter"/>
    <property type="match status" value="1"/>
</dbReference>
<dbReference type="PANTHER" id="PTHR23502">
    <property type="entry name" value="MAJOR FACILITATOR SUPERFAMILY"/>
    <property type="match status" value="1"/>
</dbReference>
<feature type="transmembrane region" description="Helical" evidence="5">
    <location>
        <begin position="157"/>
        <end position="178"/>
    </location>
</feature>
<evidence type="ECO:0000313" key="8">
    <source>
        <dbReference type="Proteomes" id="UP000053617"/>
    </source>
</evidence>
<evidence type="ECO:0000313" key="7">
    <source>
        <dbReference type="EMBL" id="KIX08807.1"/>
    </source>
</evidence>
<dbReference type="EMBL" id="KN847476">
    <property type="protein sequence ID" value="KIX08807.1"/>
    <property type="molecule type" value="Genomic_DNA"/>
</dbReference>
<dbReference type="RefSeq" id="XP_013275943.1">
    <property type="nucleotide sequence ID" value="XM_013420489.1"/>
</dbReference>
<feature type="transmembrane region" description="Helical" evidence="5">
    <location>
        <begin position="361"/>
        <end position="382"/>
    </location>
</feature>
<feature type="domain" description="Major facilitator superfamily (MFS) profile" evidence="6">
    <location>
        <begin position="47"/>
        <end position="523"/>
    </location>
</feature>
<protein>
    <submittedName>
        <fullName evidence="7">Rhinocladiella mackenziei CBS 650.93 unplaced genomic scaffold supercont1.2, whole genome shotgun sequence</fullName>
    </submittedName>
</protein>
<dbReference type="HOGENOM" id="CLU_008455_13_6_1"/>
<proteinExistence type="predicted"/>
<keyword evidence="2 5" id="KW-0812">Transmembrane</keyword>
<keyword evidence="3 5" id="KW-1133">Transmembrane helix</keyword>
<keyword evidence="4 5" id="KW-0472">Membrane</keyword>
<feature type="transmembrane region" description="Helical" evidence="5">
    <location>
        <begin position="102"/>
        <end position="125"/>
    </location>
</feature>
<evidence type="ECO:0000256" key="4">
    <source>
        <dbReference type="ARBA" id="ARBA00023136"/>
    </source>
</evidence>
<evidence type="ECO:0000256" key="2">
    <source>
        <dbReference type="ARBA" id="ARBA00022692"/>
    </source>
</evidence>
<accession>A0A0D2G2M9</accession>
<feature type="transmembrane region" description="Helical" evidence="5">
    <location>
        <begin position="466"/>
        <end position="485"/>
    </location>
</feature>
<sequence>MTTTANNATDKPGSLPGETLGTVQLRHQLTNEIILVPTPSGDPNDPLNWVNGRKYYIFALTCLSIFSCNICAPGPSVAVVDLAIEFFGAPDDPRFLEWVGKIAYMFTGASLTIGIGVLFWVPLAIKYGRRPVYLCAFSLLTASCIWCGVAKSYGSELAARLVLGIAAGAPEIVAPLTITDIFFLHQRGAVMAFYNCALSCGVGVGIVIFGLVLRMQTWRTIYWICTALTGLCTVLMFFTFPETAYNRNRSTFTGDLPARTSQDLKREQLDRAQEVEALPYAPFVTTYKKQSFVQQLKVLTHVYTDESLGLLVLRPVVCLALPGVLWATLINSVTIGMIVVLSSNFTAAFQQAYGFEAWQSGLTFISTIVGSLMAIAAGGHFSDWMADKLTQRNNGVRVPEMRLPALIISLVTGPLACVLYGVGIAKRLHWMCAVIGIGLVNFTVVQSNNISVVYILDSYRPIAGEVVVTQAAFKACFGFLLSFYTNPWVEQSGYAGAFGAMAGIVGGVLICFIPFYIFGARIRRASWRWPFIRKVAHWSEDREVGE</sequence>
<feature type="transmembrane region" description="Helical" evidence="5">
    <location>
        <begin position="190"/>
        <end position="215"/>
    </location>
</feature>
<evidence type="ECO:0000259" key="6">
    <source>
        <dbReference type="PROSITE" id="PS50850"/>
    </source>
</evidence>
<feature type="transmembrane region" description="Helical" evidence="5">
    <location>
        <begin position="403"/>
        <end position="422"/>
    </location>
</feature>
<dbReference type="PANTHER" id="PTHR23502:SF34">
    <property type="entry name" value="PROTEIN HOL1"/>
    <property type="match status" value="1"/>
</dbReference>
<dbReference type="AlphaFoldDB" id="A0A0D2G2M9"/>
<feature type="transmembrane region" description="Helical" evidence="5">
    <location>
        <begin position="497"/>
        <end position="518"/>
    </location>
</feature>
<feature type="transmembrane region" description="Helical" evidence="5">
    <location>
        <begin position="428"/>
        <end position="445"/>
    </location>
</feature>
<dbReference type="GeneID" id="25291535"/>
<evidence type="ECO:0000256" key="5">
    <source>
        <dbReference type="SAM" id="Phobius"/>
    </source>
</evidence>
<dbReference type="InterPro" id="IPR020846">
    <property type="entry name" value="MFS_dom"/>
</dbReference>
<reference evidence="7 8" key="1">
    <citation type="submission" date="2015-01" db="EMBL/GenBank/DDBJ databases">
        <title>The Genome Sequence of Rhinocladiella mackenzie CBS 650.93.</title>
        <authorList>
            <consortium name="The Broad Institute Genomics Platform"/>
            <person name="Cuomo C."/>
            <person name="de Hoog S."/>
            <person name="Gorbushina A."/>
            <person name="Stielow B."/>
            <person name="Teixiera M."/>
            <person name="Abouelleil A."/>
            <person name="Chapman S.B."/>
            <person name="Priest M."/>
            <person name="Young S.K."/>
            <person name="Wortman J."/>
            <person name="Nusbaum C."/>
            <person name="Birren B."/>
        </authorList>
    </citation>
    <scope>NUCLEOTIDE SEQUENCE [LARGE SCALE GENOMIC DNA]</scope>
    <source>
        <strain evidence="7 8">CBS 650.93</strain>
    </source>
</reference>
<dbReference type="InterPro" id="IPR011701">
    <property type="entry name" value="MFS"/>
</dbReference>
<feature type="transmembrane region" description="Helical" evidence="5">
    <location>
        <begin position="221"/>
        <end position="240"/>
    </location>
</feature>
<dbReference type="InterPro" id="IPR036259">
    <property type="entry name" value="MFS_trans_sf"/>
</dbReference>
<dbReference type="OrthoDB" id="5215911at2759"/>
<name>A0A0D2G2M9_9EURO</name>
<feature type="transmembrane region" description="Helical" evidence="5">
    <location>
        <begin position="316"/>
        <end position="341"/>
    </location>
</feature>
<dbReference type="GO" id="GO:0005886">
    <property type="term" value="C:plasma membrane"/>
    <property type="evidence" value="ECO:0007669"/>
    <property type="project" value="TreeGrafter"/>
</dbReference>
<comment type="subcellular location">
    <subcellularLocation>
        <location evidence="1">Membrane</location>
        <topology evidence="1">Multi-pass membrane protein</topology>
    </subcellularLocation>
</comment>
<dbReference type="Pfam" id="PF07690">
    <property type="entry name" value="MFS_1"/>
    <property type="match status" value="1"/>
</dbReference>
<evidence type="ECO:0000256" key="1">
    <source>
        <dbReference type="ARBA" id="ARBA00004141"/>
    </source>
</evidence>
<gene>
    <name evidence="7" type="ORF">Z518_03464</name>
</gene>
<organism evidence="7 8">
    <name type="scientific">Rhinocladiella mackenziei CBS 650.93</name>
    <dbReference type="NCBI Taxonomy" id="1442369"/>
    <lineage>
        <taxon>Eukaryota</taxon>
        <taxon>Fungi</taxon>
        <taxon>Dikarya</taxon>
        <taxon>Ascomycota</taxon>
        <taxon>Pezizomycotina</taxon>
        <taxon>Eurotiomycetes</taxon>
        <taxon>Chaetothyriomycetidae</taxon>
        <taxon>Chaetothyriales</taxon>
        <taxon>Herpotrichiellaceae</taxon>
        <taxon>Rhinocladiella</taxon>
    </lineage>
</organism>
<feature type="transmembrane region" description="Helical" evidence="5">
    <location>
        <begin position="132"/>
        <end position="151"/>
    </location>
</feature>
<dbReference type="GO" id="GO:0022857">
    <property type="term" value="F:transmembrane transporter activity"/>
    <property type="evidence" value="ECO:0007669"/>
    <property type="project" value="InterPro"/>
</dbReference>
<feature type="transmembrane region" description="Helical" evidence="5">
    <location>
        <begin position="55"/>
        <end position="82"/>
    </location>
</feature>
<evidence type="ECO:0000256" key="3">
    <source>
        <dbReference type="ARBA" id="ARBA00022989"/>
    </source>
</evidence>